<keyword evidence="3" id="KW-1185">Reference proteome</keyword>
<reference evidence="3" key="1">
    <citation type="journal article" date="2019" name="Int. J. Syst. Evol. Microbiol.">
        <title>The Global Catalogue of Microorganisms (GCM) 10K type strain sequencing project: providing services to taxonomists for standard genome sequencing and annotation.</title>
        <authorList>
            <consortium name="The Broad Institute Genomics Platform"/>
            <consortium name="The Broad Institute Genome Sequencing Center for Infectious Disease"/>
            <person name="Wu L."/>
            <person name="Ma J."/>
        </authorList>
    </citation>
    <scope>NUCLEOTIDE SEQUENCE [LARGE SCALE GENOMIC DNA]</scope>
    <source>
        <strain evidence="3">JCM 14718</strain>
    </source>
</reference>
<dbReference type="Pfam" id="PF18029">
    <property type="entry name" value="Glyoxalase_6"/>
    <property type="match status" value="1"/>
</dbReference>
<dbReference type="InterPro" id="IPR037523">
    <property type="entry name" value="VOC_core"/>
</dbReference>
<gene>
    <name evidence="2" type="ORF">GCM10009765_02350</name>
</gene>
<proteinExistence type="predicted"/>
<dbReference type="Gene3D" id="3.10.180.10">
    <property type="entry name" value="2,3-Dihydroxybiphenyl 1,2-Dioxygenase, domain 1"/>
    <property type="match status" value="1"/>
</dbReference>
<evidence type="ECO:0000259" key="1">
    <source>
        <dbReference type="PROSITE" id="PS51819"/>
    </source>
</evidence>
<dbReference type="EMBL" id="BAAANY010000001">
    <property type="protein sequence ID" value="GAA1656441.1"/>
    <property type="molecule type" value="Genomic_DNA"/>
</dbReference>
<dbReference type="InterPro" id="IPR041581">
    <property type="entry name" value="Glyoxalase_6"/>
</dbReference>
<dbReference type="Proteomes" id="UP001500618">
    <property type="component" value="Unassembled WGS sequence"/>
</dbReference>
<evidence type="ECO:0000313" key="3">
    <source>
        <dbReference type="Proteomes" id="UP001500618"/>
    </source>
</evidence>
<accession>A0ABP4RM71</accession>
<name>A0ABP4RM71_9ACTN</name>
<dbReference type="InterPro" id="IPR029068">
    <property type="entry name" value="Glyas_Bleomycin-R_OHBP_Dase"/>
</dbReference>
<dbReference type="CDD" id="cd06587">
    <property type="entry name" value="VOC"/>
    <property type="match status" value="1"/>
</dbReference>
<dbReference type="RefSeq" id="WP_344306293.1">
    <property type="nucleotide sequence ID" value="NZ_BAAANY010000001.1"/>
</dbReference>
<organism evidence="2 3">
    <name type="scientific">Fodinicola feengrottensis</name>
    <dbReference type="NCBI Taxonomy" id="435914"/>
    <lineage>
        <taxon>Bacteria</taxon>
        <taxon>Bacillati</taxon>
        <taxon>Actinomycetota</taxon>
        <taxon>Actinomycetes</taxon>
        <taxon>Mycobacteriales</taxon>
        <taxon>Fodinicola</taxon>
    </lineage>
</organism>
<dbReference type="PANTHER" id="PTHR35908">
    <property type="entry name" value="HYPOTHETICAL FUSION PROTEIN"/>
    <property type="match status" value="1"/>
</dbReference>
<comment type="caution">
    <text evidence="2">The sequence shown here is derived from an EMBL/GenBank/DDBJ whole genome shotgun (WGS) entry which is preliminary data.</text>
</comment>
<dbReference type="PROSITE" id="PS51819">
    <property type="entry name" value="VOC"/>
    <property type="match status" value="1"/>
</dbReference>
<dbReference type="PANTHER" id="PTHR35908:SF1">
    <property type="entry name" value="CONSERVED PROTEIN"/>
    <property type="match status" value="1"/>
</dbReference>
<evidence type="ECO:0000313" key="2">
    <source>
        <dbReference type="EMBL" id="GAA1656441.1"/>
    </source>
</evidence>
<feature type="domain" description="VOC" evidence="1">
    <location>
        <begin position="3"/>
        <end position="117"/>
    </location>
</feature>
<sequence length="117" mass="12329">MSGISSVVINCADPVALAHFYQQATGWKITASDADYAALSGEGTVQLGFQRVDDHQAPGWPGTGKQHSHLDIDVVDLAQATKELLAIGATQPQFQPGGDDWVVLADPEGHVFCLVTG</sequence>
<dbReference type="SUPFAM" id="SSF54593">
    <property type="entry name" value="Glyoxalase/Bleomycin resistance protein/Dihydroxybiphenyl dioxygenase"/>
    <property type="match status" value="1"/>
</dbReference>
<protein>
    <submittedName>
        <fullName evidence="2">VOC family protein</fullName>
    </submittedName>
</protein>